<feature type="domain" description="Haemolysin-type calcium binding-related" evidence="2">
    <location>
        <begin position="878"/>
        <end position="918"/>
    </location>
</feature>
<dbReference type="Proteomes" id="UP000239867">
    <property type="component" value="Chromosome"/>
</dbReference>
<dbReference type="Pfam" id="PF06594">
    <property type="entry name" value="HCBP_related"/>
    <property type="match status" value="3"/>
</dbReference>
<dbReference type="AlphaFoldDB" id="A0A2L1GKN0"/>
<dbReference type="InterPro" id="IPR010566">
    <property type="entry name" value="Haemolys_ca-bd"/>
</dbReference>
<name>A0A2L1GKN0_9BACT</name>
<dbReference type="SUPFAM" id="SSF51120">
    <property type="entry name" value="beta-Roll"/>
    <property type="match status" value="3"/>
</dbReference>
<dbReference type="EMBL" id="CP021255">
    <property type="protein sequence ID" value="AVD70233.1"/>
    <property type="molecule type" value="Genomic_DNA"/>
</dbReference>
<feature type="compositionally biased region" description="Basic and acidic residues" evidence="1">
    <location>
        <begin position="149"/>
        <end position="159"/>
    </location>
</feature>
<feature type="region of interest" description="Disordered" evidence="1">
    <location>
        <begin position="1"/>
        <end position="26"/>
    </location>
</feature>
<dbReference type="PANTHER" id="PTHR39431:SF1">
    <property type="entry name" value="FRPA_C-RELATED PROTEIN"/>
    <property type="match status" value="1"/>
</dbReference>
<evidence type="ECO:0000313" key="3">
    <source>
        <dbReference type="EMBL" id="AVD70233.1"/>
    </source>
</evidence>
<feature type="compositionally biased region" description="Basic and acidic residues" evidence="1">
    <location>
        <begin position="196"/>
        <end position="205"/>
    </location>
</feature>
<feature type="compositionally biased region" description="Basic and acidic residues" evidence="1">
    <location>
        <begin position="1"/>
        <end position="13"/>
    </location>
</feature>
<feature type="domain" description="Haemolysin-type calcium binding-related" evidence="2">
    <location>
        <begin position="1071"/>
        <end position="1111"/>
    </location>
</feature>
<sequence length="1212" mass="130312">MGWKDDYKRDYPNKGEFTNNSGGDIIVKLEDNDDKNKNRFQVIKNGEKISGVDGYWDDKEKKWYKITDNIDVEVGPDGKPNWHASKYGTKEGNLERFKMWWDGRLQSKTPKGWEKDPTQHPELFVKGGSNSSEGKEPENNKQPSTPAESEDKDKDKEAGDGNPTAPGTPDGNGEPSVPHLDDPSKKTPYNPDDDPDIPHLKDPPKKRPYNPFVDGLLDGLKGLFGTAGQDPIVLDLDGDGVETLGQDAGVFFDHDGNGFAQLSGWVAPDDGLLVWDRNGNGQIDDGSELFGNNSLLENGQKAANGFAALAELDKNKDGVLDASDAAFAALRVWRDKNSDGQVGEGELLTLDELGIQSLCTSYTVQQVVDANGNALRQQGSFTYVNGSTGQMGDVWFAEDTARTLPTELVEVPEEIAALPDVMAFGNVYSLHQAMARDGSGALKSLVERFAAETDVAARQAILEQLIYTWAGVAGLAPDSRGGNIDARIVAAMEAFMGSAFRQGGSSPNPNQHGAKYLSEAFARLKDYVDGQLMAQTHLAPLLAGIKLSIDPATWELSFDFSRSMALLQESWTADSGRCSALLQSLVRYLSSYGEDGERVLDAFRAAGDLDGDAFAFAVASAGLQVLRPGTGDQERLSGTAGDDLYLIAPRGGQEITISSGEGKDRLRFGEGIGLSDIRLEQSGYDLIIRVGESGQSVKLEYWYYPNYADRRVDVFAFADGRSLSWQELLAQKAVSLATEGGQLDGNEGVDDVLRGSTLAKAGSTETLRGLGGRDRLYAGLSQTASLYGGRDDDQLFTNAAATSSSLYGEDGDDLLVNQSGSAATTRMTGGAGSDEYLIQAGSGETVIELDGDTESTDTLRFGEGIGLSDIRLEQSGYDLIIRVGESGQSVKLEYWYYPNYADRRVDVFAFADGRSLSWQELLAQKAVSLATEGGQLDGNEGVDDVLRGSTVAKAGSTETLRGLGGRDRLYAGLSSTASLYGGRDDDQLFTNAAATKSYLYGEEGDDLLVNQSGSAATTRMTGGAGSDEYLIQAGSGETVIELDGDTESTDTLRFGEGIGLSDIRLEQSGYDLIIRVGESGQSVKLEYWYYPNYADRRVDVFAFADGRSLSWQELLAQKAVSLATEGGQLDGNEGVDDVLRGSTVAKAGSTETLRGLGGGIASMPGCLRLRLCMVAGMTTSSSPMRPPQNRICTGRKATICWSTRAGVRRLRR</sequence>
<proteinExistence type="predicted"/>
<protein>
    <recommendedName>
        <fullName evidence="2">Haemolysin-type calcium binding-related domain-containing protein</fullName>
    </recommendedName>
</protein>
<dbReference type="KEGG" id="deo:CAY53_01010"/>
<evidence type="ECO:0000259" key="2">
    <source>
        <dbReference type="Pfam" id="PF06594"/>
    </source>
</evidence>
<organism evidence="3 4">
    <name type="scientific">Desulfobulbus oralis</name>
    <dbReference type="NCBI Taxonomy" id="1986146"/>
    <lineage>
        <taxon>Bacteria</taxon>
        <taxon>Pseudomonadati</taxon>
        <taxon>Thermodesulfobacteriota</taxon>
        <taxon>Desulfobulbia</taxon>
        <taxon>Desulfobulbales</taxon>
        <taxon>Desulfobulbaceae</taxon>
        <taxon>Desulfobulbus</taxon>
    </lineage>
</organism>
<dbReference type="OrthoDB" id="5405960at2"/>
<keyword evidence="4" id="KW-1185">Reference proteome</keyword>
<dbReference type="InterPro" id="IPR011049">
    <property type="entry name" value="Serralysin-like_metalloprot_C"/>
</dbReference>
<reference evidence="3 4" key="1">
    <citation type="journal article" date="2018" name="MBio">
        <title>Insights into the evolution of host association through the isolation and characterization of a novel human periodontal pathobiont, Desulfobulbus oralis.</title>
        <authorList>
            <person name="Cross K.L."/>
            <person name="Chirania P."/>
            <person name="Xiong W."/>
            <person name="Beall C.J."/>
            <person name="Elkins J.G."/>
            <person name="Giannone R.J."/>
            <person name="Griffen A.L."/>
            <person name="Guss A.M."/>
            <person name="Hettich R.L."/>
            <person name="Joshi S.S."/>
            <person name="Mokrzan E.M."/>
            <person name="Martin R.K."/>
            <person name="Zhulin I.B."/>
            <person name="Leys E.J."/>
            <person name="Podar M."/>
        </authorList>
    </citation>
    <scope>NUCLEOTIDE SEQUENCE [LARGE SCALE GENOMIC DNA]</scope>
    <source>
        <strain evidence="3 4">ORNL</strain>
    </source>
</reference>
<dbReference type="Gene3D" id="2.160.20.160">
    <property type="match status" value="2"/>
</dbReference>
<evidence type="ECO:0000256" key="1">
    <source>
        <dbReference type="SAM" id="MobiDB-lite"/>
    </source>
</evidence>
<evidence type="ECO:0000313" key="4">
    <source>
        <dbReference type="Proteomes" id="UP000239867"/>
    </source>
</evidence>
<dbReference type="PRINTS" id="PR00313">
    <property type="entry name" value="CABNDNGRPT"/>
</dbReference>
<accession>A0A2L1GKN0</accession>
<gene>
    <name evidence="3" type="ORF">CAY53_01010</name>
</gene>
<dbReference type="PANTHER" id="PTHR39431">
    <property type="entry name" value="FRPA/C-RELATED PROTEIN"/>
    <property type="match status" value="1"/>
</dbReference>
<feature type="domain" description="Haemolysin-type calcium binding-related" evidence="2">
    <location>
        <begin position="685"/>
        <end position="725"/>
    </location>
</feature>
<feature type="region of interest" description="Disordered" evidence="1">
    <location>
        <begin position="107"/>
        <end position="210"/>
    </location>
</feature>